<dbReference type="InterPro" id="IPR001452">
    <property type="entry name" value="SH3_domain"/>
</dbReference>
<name>A0A087T2B5_STEMI</name>
<dbReference type="GO" id="GO:0007167">
    <property type="term" value="P:enzyme-linked receptor protein signaling pathway"/>
    <property type="evidence" value="ECO:0007669"/>
    <property type="project" value="TreeGrafter"/>
</dbReference>
<dbReference type="GO" id="GO:0048468">
    <property type="term" value="P:cell development"/>
    <property type="evidence" value="ECO:0007669"/>
    <property type="project" value="UniProtKB-ARBA"/>
</dbReference>
<evidence type="ECO:0000256" key="3">
    <source>
        <dbReference type="PROSITE-ProRule" id="PRU00191"/>
    </source>
</evidence>
<evidence type="ECO:0000259" key="6">
    <source>
        <dbReference type="PROSITE" id="PS50001"/>
    </source>
</evidence>
<dbReference type="InterPro" id="IPR051184">
    <property type="entry name" value="Tyrosine-phos_adapter"/>
</dbReference>
<evidence type="ECO:0000259" key="7">
    <source>
        <dbReference type="PROSITE" id="PS50002"/>
    </source>
</evidence>
<sequence length="237" mass="27243">MIMADHSKEELENRLRRHSHSTPGSQEDVREGSIQEEFDPFLGEGDFFEENVNISLTAPPQTQWYHGRLDRYSAELRLQGAGKLGGYLVRESDRKPGSYVLSYLGHTGINHFRITAVCGDYYIGGRQFDSLSDLIGYYTSWSDLLKKERLVYPVPPPEPVNDKKRVVAILPYNKMPDTDEISFLKGDIFIVHNDMGDGWLWCTLHRTQESGLVFKELVEELDDDVDPNEIYPWFHGT</sequence>
<dbReference type="OrthoDB" id="6408074at2759"/>
<dbReference type="SUPFAM" id="SSF50044">
    <property type="entry name" value="SH3-domain"/>
    <property type="match status" value="1"/>
</dbReference>
<dbReference type="GO" id="GO:0005737">
    <property type="term" value="C:cytoplasm"/>
    <property type="evidence" value="ECO:0007669"/>
    <property type="project" value="TreeGrafter"/>
</dbReference>
<evidence type="ECO:0000313" key="9">
    <source>
        <dbReference type="Proteomes" id="UP000054359"/>
    </source>
</evidence>
<keyword evidence="9" id="KW-1185">Reference proteome</keyword>
<protein>
    <submittedName>
        <fullName evidence="8">Ras GTPase-activating protein 1</fullName>
    </submittedName>
</protein>
<dbReference type="GO" id="GO:0016477">
    <property type="term" value="P:cell migration"/>
    <property type="evidence" value="ECO:0007669"/>
    <property type="project" value="TreeGrafter"/>
</dbReference>
<evidence type="ECO:0000256" key="1">
    <source>
        <dbReference type="ARBA" id="ARBA00022443"/>
    </source>
</evidence>
<dbReference type="PRINTS" id="PR00401">
    <property type="entry name" value="SH2DOMAIN"/>
</dbReference>
<dbReference type="SUPFAM" id="SSF55550">
    <property type="entry name" value="SH2 domain"/>
    <property type="match status" value="1"/>
</dbReference>
<feature type="domain" description="SH2" evidence="6">
    <location>
        <begin position="64"/>
        <end position="154"/>
    </location>
</feature>
<dbReference type="PROSITE" id="PS50001">
    <property type="entry name" value="SH2"/>
    <property type="match status" value="1"/>
</dbReference>
<dbReference type="Pfam" id="PF00018">
    <property type="entry name" value="SH3_1"/>
    <property type="match status" value="1"/>
</dbReference>
<organism evidence="8 9">
    <name type="scientific">Stegodyphus mimosarum</name>
    <name type="common">African social velvet spider</name>
    <dbReference type="NCBI Taxonomy" id="407821"/>
    <lineage>
        <taxon>Eukaryota</taxon>
        <taxon>Metazoa</taxon>
        <taxon>Ecdysozoa</taxon>
        <taxon>Arthropoda</taxon>
        <taxon>Chelicerata</taxon>
        <taxon>Arachnida</taxon>
        <taxon>Araneae</taxon>
        <taxon>Araneomorphae</taxon>
        <taxon>Entelegynae</taxon>
        <taxon>Eresoidea</taxon>
        <taxon>Eresidae</taxon>
        <taxon>Stegodyphus</taxon>
    </lineage>
</organism>
<dbReference type="EMBL" id="KK113066">
    <property type="protein sequence ID" value="KFM59254.1"/>
    <property type="molecule type" value="Genomic_DNA"/>
</dbReference>
<dbReference type="InterPro" id="IPR000980">
    <property type="entry name" value="SH2"/>
</dbReference>
<gene>
    <name evidence="8" type="ORF">X975_04750</name>
</gene>
<feature type="domain" description="SH3" evidence="7">
    <location>
        <begin position="161"/>
        <end position="223"/>
    </location>
</feature>
<dbReference type="Gene3D" id="2.30.30.40">
    <property type="entry name" value="SH3 Domains"/>
    <property type="match status" value="1"/>
</dbReference>
<dbReference type="InterPro" id="IPR036028">
    <property type="entry name" value="SH3-like_dom_sf"/>
</dbReference>
<dbReference type="AlphaFoldDB" id="A0A087T2B5"/>
<dbReference type="CDD" id="cd10353">
    <property type="entry name" value="SH2_Nterm_RasGAP"/>
    <property type="match status" value="1"/>
</dbReference>
<dbReference type="InterPro" id="IPR036860">
    <property type="entry name" value="SH2_dom_sf"/>
</dbReference>
<feature type="region of interest" description="Disordered" evidence="5">
    <location>
        <begin position="1"/>
        <end position="33"/>
    </location>
</feature>
<dbReference type="Gene3D" id="3.30.505.10">
    <property type="entry name" value="SH2 domain"/>
    <property type="match status" value="1"/>
</dbReference>
<feature type="non-terminal residue" evidence="8">
    <location>
        <position position="237"/>
    </location>
</feature>
<dbReference type="PANTHER" id="PTHR19969">
    <property type="entry name" value="SH2-SH3 ADAPTOR PROTEIN-RELATED"/>
    <property type="match status" value="1"/>
</dbReference>
<accession>A0A087T2B5</accession>
<dbReference type="CDD" id="cd11788">
    <property type="entry name" value="SH3_RasGAP"/>
    <property type="match status" value="1"/>
</dbReference>
<dbReference type="PROSITE" id="PS50002">
    <property type="entry name" value="SH3"/>
    <property type="match status" value="1"/>
</dbReference>
<dbReference type="SMART" id="SM00252">
    <property type="entry name" value="SH2"/>
    <property type="match status" value="1"/>
</dbReference>
<evidence type="ECO:0000256" key="2">
    <source>
        <dbReference type="ARBA" id="ARBA00022999"/>
    </source>
</evidence>
<dbReference type="GO" id="GO:0030971">
    <property type="term" value="F:receptor tyrosine kinase binding"/>
    <property type="evidence" value="ECO:0007669"/>
    <property type="project" value="TreeGrafter"/>
</dbReference>
<dbReference type="SMART" id="SM00326">
    <property type="entry name" value="SH3"/>
    <property type="match status" value="1"/>
</dbReference>
<evidence type="ECO:0000313" key="8">
    <source>
        <dbReference type="EMBL" id="KFM59254.1"/>
    </source>
</evidence>
<keyword evidence="2 3" id="KW-0727">SH2 domain</keyword>
<dbReference type="GO" id="GO:0035591">
    <property type="term" value="F:signaling adaptor activity"/>
    <property type="evidence" value="ECO:0007669"/>
    <property type="project" value="TreeGrafter"/>
</dbReference>
<feature type="compositionally biased region" description="Basic and acidic residues" evidence="5">
    <location>
        <begin position="1"/>
        <end position="14"/>
    </location>
</feature>
<dbReference type="Pfam" id="PF00017">
    <property type="entry name" value="SH2"/>
    <property type="match status" value="1"/>
</dbReference>
<dbReference type="InterPro" id="IPR035841">
    <property type="entry name" value="RasGAP_N_SH2"/>
</dbReference>
<dbReference type="STRING" id="407821.A0A087T2B5"/>
<dbReference type="InterPro" id="IPR035652">
    <property type="entry name" value="RasGAP_SH3"/>
</dbReference>
<evidence type="ECO:0000256" key="4">
    <source>
        <dbReference type="PROSITE-ProRule" id="PRU00192"/>
    </source>
</evidence>
<dbReference type="Proteomes" id="UP000054359">
    <property type="component" value="Unassembled WGS sequence"/>
</dbReference>
<reference evidence="8 9" key="1">
    <citation type="submission" date="2013-11" db="EMBL/GenBank/DDBJ databases">
        <title>Genome sequencing of Stegodyphus mimosarum.</title>
        <authorList>
            <person name="Bechsgaard J."/>
        </authorList>
    </citation>
    <scope>NUCLEOTIDE SEQUENCE [LARGE SCALE GENOMIC DNA]</scope>
</reference>
<evidence type="ECO:0000256" key="5">
    <source>
        <dbReference type="SAM" id="MobiDB-lite"/>
    </source>
</evidence>
<keyword evidence="1 4" id="KW-0728">SH3 domain</keyword>
<dbReference type="PANTHER" id="PTHR19969:SF19">
    <property type="entry name" value="SH2 DOMAIN-CONTAINING PROTEIN"/>
    <property type="match status" value="1"/>
</dbReference>
<proteinExistence type="predicted"/>